<proteinExistence type="predicted"/>
<dbReference type="EMBL" id="OZ019909">
    <property type="protein sequence ID" value="CAK9209669.1"/>
    <property type="molecule type" value="Genomic_DNA"/>
</dbReference>
<feature type="region of interest" description="Disordered" evidence="1">
    <location>
        <begin position="36"/>
        <end position="70"/>
    </location>
</feature>
<name>A0ABP0U144_9BRYO</name>
<evidence type="ECO:0000313" key="2">
    <source>
        <dbReference type="EMBL" id="CAK9209669.1"/>
    </source>
</evidence>
<dbReference type="Proteomes" id="UP001497512">
    <property type="component" value="Chromosome 17"/>
</dbReference>
<evidence type="ECO:0000313" key="3">
    <source>
        <dbReference type="Proteomes" id="UP001497512"/>
    </source>
</evidence>
<gene>
    <name evidence="2" type="ORF">CSSPTR1EN2_LOCUS9958</name>
</gene>
<protein>
    <submittedName>
        <fullName evidence="2">Uncharacterized protein</fullName>
    </submittedName>
</protein>
<organism evidence="2 3">
    <name type="scientific">Sphagnum troendelagicum</name>
    <dbReference type="NCBI Taxonomy" id="128251"/>
    <lineage>
        <taxon>Eukaryota</taxon>
        <taxon>Viridiplantae</taxon>
        <taxon>Streptophyta</taxon>
        <taxon>Embryophyta</taxon>
        <taxon>Bryophyta</taxon>
        <taxon>Sphagnophytina</taxon>
        <taxon>Sphagnopsida</taxon>
        <taxon>Sphagnales</taxon>
        <taxon>Sphagnaceae</taxon>
        <taxon>Sphagnum</taxon>
    </lineage>
</organism>
<reference evidence="2" key="1">
    <citation type="submission" date="2024-02" db="EMBL/GenBank/DDBJ databases">
        <authorList>
            <consortium name="ELIXIR-Norway"/>
            <consortium name="Elixir Norway"/>
        </authorList>
    </citation>
    <scope>NUCLEOTIDE SEQUENCE</scope>
</reference>
<feature type="compositionally biased region" description="Polar residues" evidence="1">
    <location>
        <begin position="36"/>
        <end position="45"/>
    </location>
</feature>
<keyword evidence="3" id="KW-1185">Reference proteome</keyword>
<accession>A0ABP0U144</accession>
<sequence>MQLWNEDGYESPKMFSRCSQRRQQAGNAQVVGNTATGMQNDAMSESNKDAGTAAIEEREAGSATNNAANA</sequence>
<evidence type="ECO:0000256" key="1">
    <source>
        <dbReference type="SAM" id="MobiDB-lite"/>
    </source>
</evidence>